<dbReference type="OrthoDB" id="202234at2759"/>
<name>A0A8S3S5H9_MYTED</name>
<evidence type="ECO:0000256" key="5">
    <source>
        <dbReference type="RuleBase" id="RU361267"/>
    </source>
</evidence>
<evidence type="ECO:0000256" key="2">
    <source>
        <dbReference type="ARBA" id="ARBA00008655"/>
    </source>
</evidence>
<dbReference type="InterPro" id="IPR004552">
    <property type="entry name" value="AGP_acyltrans"/>
</dbReference>
<keyword evidence="5" id="KW-0443">Lipid metabolism</keyword>
<keyword evidence="3 5" id="KW-0808">Transferase</keyword>
<protein>
    <recommendedName>
        <fullName evidence="5">1-acyl-sn-glycerol-3-phosphate acyltransferase</fullName>
        <ecNumber evidence="5">2.3.1.51</ecNumber>
    </recommendedName>
</protein>
<dbReference type="InterPro" id="IPR002123">
    <property type="entry name" value="Plipid/glycerol_acylTrfase"/>
</dbReference>
<evidence type="ECO:0000256" key="4">
    <source>
        <dbReference type="ARBA" id="ARBA00023315"/>
    </source>
</evidence>
<dbReference type="Pfam" id="PF01553">
    <property type="entry name" value="Acyltransferase"/>
    <property type="match status" value="1"/>
</dbReference>
<comment type="caution">
    <text evidence="7">The sequence shown here is derived from an EMBL/GenBank/DDBJ whole genome shotgun (WGS) entry which is preliminary data.</text>
</comment>
<comment type="catalytic activity">
    <reaction evidence="5">
        <text>a 1-acyl-sn-glycero-3-phosphate + an acyl-CoA = a 1,2-diacyl-sn-glycero-3-phosphate + CoA</text>
        <dbReference type="Rhea" id="RHEA:19709"/>
        <dbReference type="ChEBI" id="CHEBI:57287"/>
        <dbReference type="ChEBI" id="CHEBI:57970"/>
        <dbReference type="ChEBI" id="CHEBI:58342"/>
        <dbReference type="ChEBI" id="CHEBI:58608"/>
        <dbReference type="EC" id="2.3.1.51"/>
    </reaction>
</comment>
<comment type="pathway">
    <text evidence="1">Phospholipid metabolism; CDP-diacylglycerol biosynthesis; CDP-diacylglycerol from sn-glycerol 3-phosphate: step 2/3.</text>
</comment>
<comment type="domain">
    <text evidence="5">The HXXXXD motif is essential for acyltransferase activity and may constitute the binding site for the phosphate moiety of the glycerol-3-phosphate.</text>
</comment>
<dbReference type="PANTHER" id="PTHR10434:SF11">
    <property type="entry name" value="1-ACYL-SN-GLYCEROL-3-PHOSPHATE ACYLTRANSFERASE"/>
    <property type="match status" value="1"/>
</dbReference>
<dbReference type="CDD" id="cd07989">
    <property type="entry name" value="LPLAT_AGPAT-like"/>
    <property type="match status" value="1"/>
</dbReference>
<evidence type="ECO:0000256" key="1">
    <source>
        <dbReference type="ARBA" id="ARBA00004728"/>
    </source>
</evidence>
<dbReference type="AlphaFoldDB" id="A0A8S3S5H9"/>
<dbReference type="GO" id="GO:0003841">
    <property type="term" value="F:1-acylglycerol-3-phosphate O-acyltransferase activity"/>
    <property type="evidence" value="ECO:0007669"/>
    <property type="project" value="UniProtKB-UniRule"/>
</dbReference>
<organism evidence="7 8">
    <name type="scientific">Mytilus edulis</name>
    <name type="common">Blue mussel</name>
    <dbReference type="NCBI Taxonomy" id="6550"/>
    <lineage>
        <taxon>Eukaryota</taxon>
        <taxon>Metazoa</taxon>
        <taxon>Spiralia</taxon>
        <taxon>Lophotrochozoa</taxon>
        <taxon>Mollusca</taxon>
        <taxon>Bivalvia</taxon>
        <taxon>Autobranchia</taxon>
        <taxon>Pteriomorphia</taxon>
        <taxon>Mytilida</taxon>
        <taxon>Mytiloidea</taxon>
        <taxon>Mytilidae</taxon>
        <taxon>Mytilinae</taxon>
        <taxon>Mytilus</taxon>
    </lineage>
</organism>
<dbReference type="EMBL" id="CAJPWZ010001412">
    <property type="protein sequence ID" value="CAG2214518.1"/>
    <property type="molecule type" value="Genomic_DNA"/>
</dbReference>
<proteinExistence type="inferred from homology"/>
<evidence type="ECO:0000256" key="3">
    <source>
        <dbReference type="ARBA" id="ARBA00022679"/>
    </source>
</evidence>
<keyword evidence="5" id="KW-0444">Lipid biosynthesis</keyword>
<dbReference type="GO" id="GO:0016020">
    <property type="term" value="C:membrane"/>
    <property type="evidence" value="ECO:0007669"/>
    <property type="project" value="InterPro"/>
</dbReference>
<keyword evidence="4 5" id="KW-0012">Acyltransferase</keyword>
<dbReference type="GO" id="GO:0005783">
    <property type="term" value="C:endoplasmic reticulum"/>
    <property type="evidence" value="ECO:0007669"/>
    <property type="project" value="TreeGrafter"/>
</dbReference>
<dbReference type="PANTHER" id="PTHR10434">
    <property type="entry name" value="1-ACYL-SN-GLYCEROL-3-PHOSPHATE ACYLTRANSFERASE"/>
    <property type="match status" value="1"/>
</dbReference>
<dbReference type="GO" id="GO:0006654">
    <property type="term" value="P:phosphatidic acid biosynthetic process"/>
    <property type="evidence" value="ECO:0007669"/>
    <property type="project" value="TreeGrafter"/>
</dbReference>
<evidence type="ECO:0000313" key="8">
    <source>
        <dbReference type="Proteomes" id="UP000683360"/>
    </source>
</evidence>
<comment type="similarity">
    <text evidence="2 5">Belongs to the 1-acyl-sn-glycerol-3-phosphate acyltransferase family.</text>
</comment>
<gene>
    <name evidence="7" type="ORF">MEDL_28358</name>
</gene>
<dbReference type="EC" id="2.3.1.51" evidence="5"/>
<dbReference type="NCBIfam" id="TIGR00530">
    <property type="entry name" value="AGP_acyltrn"/>
    <property type="match status" value="1"/>
</dbReference>
<dbReference type="SUPFAM" id="SSF69593">
    <property type="entry name" value="Glycerol-3-phosphate (1)-acyltransferase"/>
    <property type="match status" value="1"/>
</dbReference>
<dbReference type="Proteomes" id="UP000683360">
    <property type="component" value="Unassembled WGS sequence"/>
</dbReference>
<keyword evidence="5" id="KW-0594">Phospholipid biosynthesis</keyword>
<sequence>MFYSLLRPRRPENARLANWLVNHMRCLFGLSIEVRGRENLKYDEAYIIVCNHQSSLDFFAMMEIWPERCVPFAKKELLYLGPFGLALYLVGTVFIDRGNREKAVDAIQKTSDEIRNNKVKVFIFPEGTRNHEGAMLPFKKGAFHLSVNAQVRKLYLREKSKFIVTCLPKLSTKGLTEEDVPKLADYIRKQMLDCFNQTSLETTQSKLANH</sequence>
<feature type="domain" description="Phospholipid/glycerol acyltransferase" evidence="6">
    <location>
        <begin position="46"/>
        <end position="156"/>
    </location>
</feature>
<evidence type="ECO:0000259" key="6">
    <source>
        <dbReference type="SMART" id="SM00563"/>
    </source>
</evidence>
<keyword evidence="5" id="KW-1208">Phospholipid metabolism</keyword>
<dbReference type="SMART" id="SM00563">
    <property type="entry name" value="PlsC"/>
    <property type="match status" value="1"/>
</dbReference>
<evidence type="ECO:0000313" key="7">
    <source>
        <dbReference type="EMBL" id="CAG2214518.1"/>
    </source>
</evidence>
<keyword evidence="8" id="KW-1185">Reference proteome</keyword>
<accession>A0A8S3S5H9</accession>
<reference evidence="7" key="1">
    <citation type="submission" date="2021-03" db="EMBL/GenBank/DDBJ databases">
        <authorList>
            <person name="Bekaert M."/>
        </authorList>
    </citation>
    <scope>NUCLEOTIDE SEQUENCE</scope>
</reference>